<keyword evidence="1" id="KW-1133">Transmembrane helix</keyword>
<accession>A0A6C0IFY6</accession>
<dbReference type="EMBL" id="MN740160">
    <property type="protein sequence ID" value="QHT90817.1"/>
    <property type="molecule type" value="Genomic_DNA"/>
</dbReference>
<keyword evidence="1" id="KW-0472">Membrane</keyword>
<name>A0A6C0IFY6_9ZZZZ</name>
<keyword evidence="1" id="KW-0812">Transmembrane</keyword>
<dbReference type="AlphaFoldDB" id="A0A6C0IFY6"/>
<sequence>MWIWILLSLLLLIIIAIIVVVVLLSGKCKKGFEKSFEKYGDCFFDAAKKNFSGKHFKQICQIVQHCPDQLKACGTAVLAAVKAGTTIIEPDGSLNPDIVKACPNVCVAQYIDVEHMSQEEQDQWTQEMTNAAKYITEHCAFTPKS</sequence>
<reference evidence="2" key="1">
    <citation type="journal article" date="2020" name="Nature">
        <title>Giant virus diversity and host interactions through global metagenomics.</title>
        <authorList>
            <person name="Schulz F."/>
            <person name="Roux S."/>
            <person name="Paez-Espino D."/>
            <person name="Jungbluth S."/>
            <person name="Walsh D.A."/>
            <person name="Denef V.J."/>
            <person name="McMahon K.D."/>
            <person name="Konstantinidis K.T."/>
            <person name="Eloe-Fadrosh E.A."/>
            <person name="Kyrpides N.C."/>
            <person name="Woyke T."/>
        </authorList>
    </citation>
    <scope>NUCLEOTIDE SEQUENCE</scope>
    <source>
        <strain evidence="2">GVMAG-M-3300023184-71</strain>
    </source>
</reference>
<protein>
    <submittedName>
        <fullName evidence="2">Uncharacterized protein</fullName>
    </submittedName>
</protein>
<feature type="transmembrane region" description="Helical" evidence="1">
    <location>
        <begin position="6"/>
        <end position="26"/>
    </location>
</feature>
<evidence type="ECO:0000313" key="2">
    <source>
        <dbReference type="EMBL" id="QHT90817.1"/>
    </source>
</evidence>
<evidence type="ECO:0000256" key="1">
    <source>
        <dbReference type="SAM" id="Phobius"/>
    </source>
</evidence>
<organism evidence="2">
    <name type="scientific">viral metagenome</name>
    <dbReference type="NCBI Taxonomy" id="1070528"/>
    <lineage>
        <taxon>unclassified sequences</taxon>
        <taxon>metagenomes</taxon>
        <taxon>organismal metagenomes</taxon>
    </lineage>
</organism>
<proteinExistence type="predicted"/>